<sequence length="186" mass="22237">MLKTLEMRWFKWGEIPLSLRQWFERDCAGTWLGTAQTRTDWYLRPIAPCNYLNLKFREGRLEMKWRQQALVKFSLHQQWEGVAEKWIKWLCEEESLKEFSPEDQVWVAVEKSRQQRQFILSLDSVCNIELTALRVQDQKWWTLGLECTGDLESLHTIALQVSENCPETLTDAEAAAYPHWLWQQLF</sequence>
<accession>A0A5B8NP13</accession>
<protein>
    <submittedName>
        <fullName evidence="1">Uncharacterized protein</fullName>
    </submittedName>
</protein>
<dbReference type="AlphaFoldDB" id="A0A5B8NP13"/>
<name>A0A5B8NP13_9CHRO</name>
<proteinExistence type="predicted"/>
<dbReference type="KEGG" id="enn:FRE64_12490"/>
<evidence type="ECO:0000313" key="2">
    <source>
        <dbReference type="Proteomes" id="UP000318453"/>
    </source>
</evidence>
<organism evidence="1 2">
    <name type="scientific">Euhalothece natronophila Z-M001</name>
    <dbReference type="NCBI Taxonomy" id="522448"/>
    <lineage>
        <taxon>Bacteria</taxon>
        <taxon>Bacillati</taxon>
        <taxon>Cyanobacteriota</taxon>
        <taxon>Cyanophyceae</taxon>
        <taxon>Oscillatoriophycideae</taxon>
        <taxon>Chroococcales</taxon>
        <taxon>Halothecacae</taxon>
        <taxon>Halothece cluster</taxon>
        <taxon>Euhalothece</taxon>
    </lineage>
</organism>
<dbReference type="Proteomes" id="UP000318453">
    <property type="component" value="Chromosome"/>
</dbReference>
<dbReference type="RefSeq" id="WP_146296543.1">
    <property type="nucleotide sequence ID" value="NZ_CP042326.1"/>
</dbReference>
<gene>
    <name evidence="1" type="ORF">FRE64_12490</name>
</gene>
<dbReference type="OrthoDB" id="484666at2"/>
<dbReference type="EMBL" id="CP042326">
    <property type="protein sequence ID" value="QDZ40697.1"/>
    <property type="molecule type" value="Genomic_DNA"/>
</dbReference>
<reference evidence="1" key="1">
    <citation type="submission" date="2019-08" db="EMBL/GenBank/DDBJ databases">
        <title>Carotenoids and Carotenoid Binding Proteins in the Halophilic Cyanobacterium Euhalothece sp. ZM00.</title>
        <authorList>
            <person name="Cho S.M."/>
            <person name="Song J.Y."/>
            <person name="Park Y.-I."/>
        </authorList>
    </citation>
    <scope>NUCLEOTIDE SEQUENCE [LARGE SCALE GENOMIC DNA]</scope>
    <source>
        <strain evidence="1">Z-M001</strain>
    </source>
</reference>
<evidence type="ECO:0000313" key="1">
    <source>
        <dbReference type="EMBL" id="QDZ40697.1"/>
    </source>
</evidence>
<keyword evidence="2" id="KW-1185">Reference proteome</keyword>